<name>A0ACB9BBV4_ARCLA</name>
<reference evidence="2" key="1">
    <citation type="journal article" date="2022" name="Mol. Ecol. Resour.">
        <title>The genomes of chicory, endive, great burdock and yacon provide insights into Asteraceae palaeo-polyploidization history and plant inulin production.</title>
        <authorList>
            <person name="Fan W."/>
            <person name="Wang S."/>
            <person name="Wang H."/>
            <person name="Wang A."/>
            <person name="Jiang F."/>
            <person name="Liu H."/>
            <person name="Zhao H."/>
            <person name="Xu D."/>
            <person name="Zhang Y."/>
        </authorList>
    </citation>
    <scope>NUCLEOTIDE SEQUENCE [LARGE SCALE GENOMIC DNA]</scope>
    <source>
        <strain evidence="2">cv. Niubang</strain>
    </source>
</reference>
<accession>A0ACB9BBV4</accession>
<sequence>MDDEIEKDHRTEEKRAEAVIDHRRVQRFSEGLKRDYLPPSPSCKSLCDRCAGSSEFILSIELFFVFW</sequence>
<protein>
    <submittedName>
        <fullName evidence="1">Uncharacterized protein</fullName>
    </submittedName>
</protein>
<reference evidence="1 2" key="2">
    <citation type="journal article" date="2022" name="Mol. Ecol. Resour.">
        <title>The genomes of chicory, endive, great burdock and yacon provide insights into Asteraceae paleo-polyploidization history and plant inulin production.</title>
        <authorList>
            <person name="Fan W."/>
            <person name="Wang S."/>
            <person name="Wang H."/>
            <person name="Wang A."/>
            <person name="Jiang F."/>
            <person name="Liu H."/>
            <person name="Zhao H."/>
            <person name="Xu D."/>
            <person name="Zhang Y."/>
        </authorList>
    </citation>
    <scope>NUCLEOTIDE SEQUENCE [LARGE SCALE GENOMIC DNA]</scope>
    <source>
        <strain evidence="2">cv. Niubang</strain>
    </source>
</reference>
<evidence type="ECO:0000313" key="1">
    <source>
        <dbReference type="EMBL" id="KAI3719882.1"/>
    </source>
</evidence>
<keyword evidence="2" id="KW-1185">Reference proteome</keyword>
<evidence type="ECO:0000313" key="2">
    <source>
        <dbReference type="Proteomes" id="UP001055879"/>
    </source>
</evidence>
<dbReference type="EMBL" id="CM042052">
    <property type="protein sequence ID" value="KAI3719882.1"/>
    <property type="molecule type" value="Genomic_DNA"/>
</dbReference>
<organism evidence="1 2">
    <name type="scientific">Arctium lappa</name>
    <name type="common">Greater burdock</name>
    <name type="synonym">Lappa major</name>
    <dbReference type="NCBI Taxonomy" id="4217"/>
    <lineage>
        <taxon>Eukaryota</taxon>
        <taxon>Viridiplantae</taxon>
        <taxon>Streptophyta</taxon>
        <taxon>Embryophyta</taxon>
        <taxon>Tracheophyta</taxon>
        <taxon>Spermatophyta</taxon>
        <taxon>Magnoliopsida</taxon>
        <taxon>eudicotyledons</taxon>
        <taxon>Gunneridae</taxon>
        <taxon>Pentapetalae</taxon>
        <taxon>asterids</taxon>
        <taxon>campanulids</taxon>
        <taxon>Asterales</taxon>
        <taxon>Asteraceae</taxon>
        <taxon>Carduoideae</taxon>
        <taxon>Cardueae</taxon>
        <taxon>Arctiinae</taxon>
        <taxon>Arctium</taxon>
    </lineage>
</organism>
<comment type="caution">
    <text evidence="1">The sequence shown here is derived from an EMBL/GenBank/DDBJ whole genome shotgun (WGS) entry which is preliminary data.</text>
</comment>
<gene>
    <name evidence="1" type="ORF">L6452_20787</name>
</gene>
<proteinExistence type="predicted"/>
<dbReference type="Proteomes" id="UP001055879">
    <property type="component" value="Linkage Group LG06"/>
</dbReference>